<evidence type="ECO:0000256" key="2">
    <source>
        <dbReference type="ARBA" id="ARBA00023125"/>
    </source>
</evidence>
<dbReference type="GO" id="GO:0003700">
    <property type="term" value="F:DNA-binding transcription factor activity"/>
    <property type="evidence" value="ECO:0007669"/>
    <property type="project" value="InterPro"/>
</dbReference>
<dbReference type="SUPFAM" id="SSF46785">
    <property type="entry name" value="Winged helix' DNA-binding domain"/>
    <property type="match status" value="1"/>
</dbReference>
<dbReference type="GO" id="GO:0003677">
    <property type="term" value="F:DNA binding"/>
    <property type="evidence" value="ECO:0007669"/>
    <property type="project" value="UniProtKB-KW"/>
</dbReference>
<protein>
    <submittedName>
        <fullName evidence="5">DeoR/GlpR transcriptional regulator</fullName>
    </submittedName>
</protein>
<dbReference type="SMART" id="SM00420">
    <property type="entry name" value="HTH_DEOR"/>
    <property type="match status" value="1"/>
</dbReference>
<dbReference type="InterPro" id="IPR037171">
    <property type="entry name" value="NagB/RpiA_transferase-like"/>
</dbReference>
<evidence type="ECO:0000256" key="3">
    <source>
        <dbReference type="ARBA" id="ARBA00023163"/>
    </source>
</evidence>
<gene>
    <name evidence="5" type="ORF">ENK44_05750</name>
</gene>
<proteinExistence type="predicted"/>
<organism evidence="5">
    <name type="scientific">Caldithrix abyssi</name>
    <dbReference type="NCBI Taxonomy" id="187145"/>
    <lineage>
        <taxon>Bacteria</taxon>
        <taxon>Pseudomonadati</taxon>
        <taxon>Calditrichota</taxon>
        <taxon>Calditrichia</taxon>
        <taxon>Calditrichales</taxon>
        <taxon>Calditrichaceae</taxon>
        <taxon>Caldithrix</taxon>
    </lineage>
</organism>
<feature type="domain" description="HTH deoR-type" evidence="4">
    <location>
        <begin position="10"/>
        <end position="65"/>
    </location>
</feature>
<dbReference type="EMBL" id="DRQG01000053">
    <property type="protein sequence ID" value="HGY55179.1"/>
    <property type="molecule type" value="Genomic_DNA"/>
</dbReference>
<reference evidence="5" key="1">
    <citation type="journal article" date="2020" name="mSystems">
        <title>Genome- and Community-Level Interaction Insights into Carbon Utilization and Element Cycling Functions of Hydrothermarchaeota in Hydrothermal Sediment.</title>
        <authorList>
            <person name="Zhou Z."/>
            <person name="Liu Y."/>
            <person name="Xu W."/>
            <person name="Pan J."/>
            <person name="Luo Z.H."/>
            <person name="Li M."/>
        </authorList>
    </citation>
    <scope>NUCLEOTIDE SEQUENCE [LARGE SCALE GENOMIC DNA]</scope>
    <source>
        <strain evidence="5">HyVt-577</strain>
    </source>
</reference>
<name>A0A7V4U1G6_CALAY</name>
<dbReference type="Pfam" id="PF00455">
    <property type="entry name" value="DeoRC"/>
    <property type="match status" value="1"/>
</dbReference>
<dbReference type="PANTHER" id="PTHR30363:SF44">
    <property type="entry name" value="AGA OPERON TRANSCRIPTIONAL REPRESSOR-RELATED"/>
    <property type="match status" value="1"/>
</dbReference>
<keyword evidence="1" id="KW-0805">Transcription regulation</keyword>
<dbReference type="InterPro" id="IPR050313">
    <property type="entry name" value="Carb_Metab_HTH_regulators"/>
</dbReference>
<evidence type="ECO:0000256" key="1">
    <source>
        <dbReference type="ARBA" id="ARBA00023015"/>
    </source>
</evidence>
<comment type="caution">
    <text evidence="5">The sequence shown here is derived from an EMBL/GenBank/DDBJ whole genome shotgun (WGS) entry which is preliminary data.</text>
</comment>
<dbReference type="NCBIfam" id="NF040755">
    <property type="entry name" value="AgaR"/>
    <property type="match status" value="1"/>
</dbReference>
<dbReference type="PRINTS" id="PR00037">
    <property type="entry name" value="HTHLACR"/>
</dbReference>
<evidence type="ECO:0000259" key="4">
    <source>
        <dbReference type="PROSITE" id="PS51000"/>
    </source>
</evidence>
<dbReference type="InterPro" id="IPR014036">
    <property type="entry name" value="DeoR-like_C"/>
</dbReference>
<dbReference type="Gene3D" id="1.10.10.10">
    <property type="entry name" value="Winged helix-like DNA-binding domain superfamily/Winged helix DNA-binding domain"/>
    <property type="match status" value="1"/>
</dbReference>
<evidence type="ECO:0000313" key="5">
    <source>
        <dbReference type="EMBL" id="HGY55179.1"/>
    </source>
</evidence>
<keyword evidence="3" id="KW-0804">Transcription</keyword>
<dbReference type="PANTHER" id="PTHR30363">
    <property type="entry name" value="HTH-TYPE TRANSCRIPTIONAL REGULATOR SRLR-RELATED"/>
    <property type="match status" value="1"/>
</dbReference>
<dbReference type="InterPro" id="IPR001034">
    <property type="entry name" value="DeoR_HTH"/>
</dbReference>
<dbReference type="AlphaFoldDB" id="A0A7V4U1G6"/>
<keyword evidence="2" id="KW-0238">DNA-binding</keyword>
<dbReference type="PROSITE" id="PS00894">
    <property type="entry name" value="HTH_DEOR_1"/>
    <property type="match status" value="1"/>
</dbReference>
<dbReference type="SUPFAM" id="SSF100950">
    <property type="entry name" value="NagB/RpiA/CoA transferase-like"/>
    <property type="match status" value="1"/>
</dbReference>
<dbReference type="Pfam" id="PF08220">
    <property type="entry name" value="HTH_DeoR"/>
    <property type="match status" value="1"/>
</dbReference>
<dbReference type="InterPro" id="IPR036388">
    <property type="entry name" value="WH-like_DNA-bd_sf"/>
</dbReference>
<dbReference type="Gene3D" id="3.40.50.1360">
    <property type="match status" value="1"/>
</dbReference>
<dbReference type="PROSITE" id="PS51000">
    <property type="entry name" value="HTH_DEOR_2"/>
    <property type="match status" value="1"/>
</dbReference>
<dbReference type="InterPro" id="IPR047779">
    <property type="entry name" value="AgaR-like"/>
</dbReference>
<dbReference type="InterPro" id="IPR036390">
    <property type="entry name" value="WH_DNA-bd_sf"/>
</dbReference>
<dbReference type="SMART" id="SM01134">
    <property type="entry name" value="DeoRC"/>
    <property type="match status" value="1"/>
</dbReference>
<dbReference type="Proteomes" id="UP000885779">
    <property type="component" value="Unassembled WGS sequence"/>
</dbReference>
<dbReference type="InterPro" id="IPR018356">
    <property type="entry name" value="Tscrpt_reg_HTH_DeoR_CS"/>
</dbReference>
<sequence length="262" mass="28853">MSASTSNGITIDRRAQVLQLLERKGQVKVNELSKMFGVSEVTIRNDLAQLEEKGLLVRARGGAFRAQRVAADLALNIKAKKHYKQKQAIGRKAAELIEEGDTIILDSGTTTVEVARNLGRFRELTVITNALNIAGELVGQSQIKVIIPGGFLRDNSLSLVGPIAESSIRNYYCDKLIIGVDGVDSQYGISTPNVEEAHLNRIMIDISREVIVVTDSSKFLRRSFAFIAPIDKIHTIVTDSDIPEEEHQRLLKAGVHVEIVEI</sequence>
<accession>A0A7V4U1G6</accession>